<dbReference type="PANTHER" id="PTHR12663">
    <property type="entry name" value="ANDROGEN INDUCED INHIBITOR OF PROLIFERATION AS3 / PDS5-RELATED"/>
    <property type="match status" value="1"/>
</dbReference>
<dbReference type="Proteomes" id="UP001652660">
    <property type="component" value="Chromosome 9c"/>
</dbReference>
<feature type="compositionally biased region" description="Basic and acidic residues" evidence="8">
    <location>
        <begin position="1362"/>
        <end position="1386"/>
    </location>
</feature>
<feature type="region of interest" description="Disordered" evidence="8">
    <location>
        <begin position="1344"/>
        <end position="1408"/>
    </location>
</feature>
<feature type="compositionally biased region" description="Basic residues" evidence="8">
    <location>
        <begin position="1486"/>
        <end position="1505"/>
    </location>
</feature>
<feature type="compositionally biased region" description="Basic and acidic residues" evidence="8">
    <location>
        <begin position="1506"/>
        <end position="1518"/>
    </location>
</feature>
<feature type="compositionally biased region" description="Polar residues" evidence="8">
    <location>
        <begin position="1390"/>
        <end position="1401"/>
    </location>
</feature>
<dbReference type="InterPro" id="IPR011989">
    <property type="entry name" value="ARM-like"/>
</dbReference>
<gene>
    <name evidence="10" type="primary">LOC140013987</name>
</gene>
<sequence length="1717" mass="193546">MANQKLLLQLKELGSKLDNPPSTKDSLIKLLKQGATCLSDLEQSPPKAVMESMQPFVNVVVKPELLKHQDREVKLLVATCICEITRITAPEAPYTDDILKDIFHLIVSTFGGLSDTSSPYFGRRVVILETLAKYRSCVVMLDLECDDLITEMFSTFFSVASLLELLGYVLQNIRDWELHVEKLTKESWRDEHPENVLTSMETIMAVLLDESEDVWEDVILNVLSNLGRDKKDVTTAARRLAMNVIKRCAGKLEPSIKQFLISSMSGDSRSSKYQIDYYEVIYDIFHSVPQILSGVVPYLTGELLTDQLDTRLKAVKLVGDLFALPGSTIPETFQPILMEFLKRLTDRVVEVRMSVLNHIRVCLLSDPFRSEAPQIIAALGDRLMDYDENVRKQVVAVICDVACHALTSIPVDTIKLVSERLRDKSLLVKKFTMEWLAEIYKNYCMSCSNESTKSDSYDWIPGKILRCFYDKDFRSDTVEPILSLSLFPSEFPVEHKVKNWVRSFGGFDKVEVKALEKILEQKQRLQQEMQKYLSLRQMYQDGDANEIQKKVLFCFRVMSRCFTDPVKAEESFQILDQLKDANIWRILRTLLDPNTTTTQVSNSRDDLLRILGEKHRLFEFLNILSLKCANLLFSKEHTKEIILEADIQKSAGNAQLIVSCMSILVILARFSPFLLSGIEEDLIHLLDDDNEIIKEGVLHVLARAGGAIRDQLGVSSRSLDLMLERICLEGSRRQAKYAVHALASITKDDGLMSLSVLYRKLVDMLTEKSHLPAVLQSLGCIAQTAMPVFETREKEIEGFIMKNILECSSASEDRVKECFDDQSELCSLKIFGIKTLVKSYLPVKDAHLRLGINDLIGVLKSILCYGEISQEIESSYVDKAHLRLAAAKAVLRLSKHWDHEIPVDVFYLTLGISEASFPEVRRLFLSKIYQYIKDRLLDPKYAIAFLLDMGSQQQLLEEEQHNLMDIIQMCQQGRARHYSAPSDANTPPLYPEYVLLYLVHAFAHNSSFPNPDECKDVKAYESFYRQLYFFLSMLVHGDEDGKSDIDISKDKESLSAIISIFESIKRSEDNVDSTKSKQLYAICDLGLSITKRLAPKQEDLQGCSAPVPLPAVLYKSNETKEGSDSVTREKTLVDMEGTVVAQQKVGESRTWLADESVLTYFQSIKLEANKAVTPEVVEDESMKDSETDGSEMPLGKIIKRLKAKGAKARREVKNESAQSVQKNENDLDILKMVREINSDNLGDSSKFGSSNGHEYVLKEMKADRKLQKRKTMLDESKNVPVPKRRRSSSSLVHKSPAKNTSKEELPYSEVMEMDEGFKTGSEERSSRQKMNEPEESDLLVSCIQKDSNPSFPSKHKGKRSFRGHDKGHEARLLGNDEQKKYKKTMDTDSDVATNNSNSAATKKQKRRSVAGLAKCSSKESDTSIGDLIGCRIKVWWPMDKRFYEGVVKSFDTEKKKHVILYDDGDVEVLRLEKERWEIIDKEQKLRSKSSKRSGSKGRSKTHQKRKASDVSGQKEKILDLSPSSQARGKRTPRKNVKHGKADVSKDQVQASFESGGSPNLPDPVPEKSEDADSDEERQQSVGGEKGFASSEQNEKDEGSVSEGKEEEDAENMSIDSAKAQEESSSEAKPAEGVTESLHGDGSDKEEVSSSDEEKKPAVTRDAVEKSDSEDVHGDDAGIFGKEQHMSDEKTGSADEEISDDEPLSAWKRRVGKSAEGK</sequence>
<dbReference type="InterPro" id="IPR039776">
    <property type="entry name" value="Pds5"/>
</dbReference>
<protein>
    <submittedName>
        <fullName evidence="10">Sister chromatid cohesion protein PDS5 homolog A-like isoform X1</fullName>
    </submittedName>
</protein>
<evidence type="ECO:0000256" key="7">
    <source>
        <dbReference type="ARBA" id="ARBA00023306"/>
    </source>
</evidence>
<accession>A0ABM4VLA3</accession>
<dbReference type="SUPFAM" id="SSF48371">
    <property type="entry name" value="ARM repeat"/>
    <property type="match status" value="2"/>
</dbReference>
<evidence type="ECO:0000256" key="8">
    <source>
        <dbReference type="SAM" id="MobiDB-lite"/>
    </source>
</evidence>
<feature type="region of interest" description="Disordered" evidence="8">
    <location>
        <begin position="1482"/>
        <end position="1717"/>
    </location>
</feature>
<keyword evidence="9" id="KW-1185">Reference proteome</keyword>
<keyword evidence="5" id="KW-0234">DNA repair</keyword>
<feature type="compositionally biased region" description="Acidic residues" evidence="8">
    <location>
        <begin position="1693"/>
        <end position="1702"/>
    </location>
</feature>
<dbReference type="SUPFAM" id="SSF63748">
    <property type="entry name" value="Tudor/PWWP/MBT"/>
    <property type="match status" value="1"/>
</dbReference>
<dbReference type="Pfam" id="PF20168">
    <property type="entry name" value="PDS5"/>
    <property type="match status" value="1"/>
</dbReference>
<dbReference type="CDD" id="cd19953">
    <property type="entry name" value="PDS5"/>
    <property type="match status" value="1"/>
</dbReference>
<keyword evidence="6" id="KW-0539">Nucleus</keyword>
<comment type="subcellular location">
    <subcellularLocation>
        <location evidence="1">Nucleus</location>
    </subcellularLocation>
</comment>
<organism evidence="9 10">
    <name type="scientific">Coffea arabica</name>
    <name type="common">Arabian coffee</name>
    <dbReference type="NCBI Taxonomy" id="13443"/>
    <lineage>
        <taxon>Eukaryota</taxon>
        <taxon>Viridiplantae</taxon>
        <taxon>Streptophyta</taxon>
        <taxon>Embryophyta</taxon>
        <taxon>Tracheophyta</taxon>
        <taxon>Spermatophyta</taxon>
        <taxon>Magnoliopsida</taxon>
        <taxon>eudicotyledons</taxon>
        <taxon>Gunneridae</taxon>
        <taxon>Pentapetalae</taxon>
        <taxon>asterids</taxon>
        <taxon>lamiids</taxon>
        <taxon>Gentianales</taxon>
        <taxon>Rubiaceae</taxon>
        <taxon>Ixoroideae</taxon>
        <taxon>Gardenieae complex</taxon>
        <taxon>Bertiereae - Coffeeae clade</taxon>
        <taxon>Coffeeae</taxon>
        <taxon>Coffea</taxon>
    </lineage>
</organism>
<name>A0ABM4VLA3_COFAR</name>
<dbReference type="Gene3D" id="2.30.30.140">
    <property type="match status" value="1"/>
</dbReference>
<dbReference type="PANTHER" id="PTHR12663:SF0">
    <property type="entry name" value="PRECOCIOUS DISSOCIATION OF SISTERS 5, ISOFORM A"/>
    <property type="match status" value="1"/>
</dbReference>
<keyword evidence="3" id="KW-0227">DNA damage</keyword>
<dbReference type="GeneID" id="140013987"/>
<evidence type="ECO:0000256" key="1">
    <source>
        <dbReference type="ARBA" id="ARBA00004123"/>
    </source>
</evidence>
<evidence type="ECO:0000256" key="3">
    <source>
        <dbReference type="ARBA" id="ARBA00022763"/>
    </source>
</evidence>
<feature type="region of interest" description="Disordered" evidence="8">
    <location>
        <begin position="1317"/>
        <end position="1336"/>
    </location>
</feature>
<dbReference type="InterPro" id="IPR016024">
    <property type="entry name" value="ARM-type_fold"/>
</dbReference>
<proteinExistence type="predicted"/>
<feature type="compositionally biased region" description="Basic residues" evidence="8">
    <location>
        <begin position="1527"/>
        <end position="1538"/>
    </location>
</feature>
<feature type="compositionally biased region" description="Basic and acidic residues" evidence="8">
    <location>
        <begin position="1317"/>
        <end position="1332"/>
    </location>
</feature>
<feature type="region of interest" description="Disordered" evidence="8">
    <location>
        <begin position="1262"/>
        <end position="1310"/>
    </location>
</feature>
<feature type="compositionally biased region" description="Basic and acidic residues" evidence="8">
    <location>
        <begin position="1637"/>
        <end position="1692"/>
    </location>
</feature>
<evidence type="ECO:0000313" key="10">
    <source>
        <dbReference type="RefSeq" id="XP_071920307.1"/>
    </source>
</evidence>
<evidence type="ECO:0000256" key="6">
    <source>
        <dbReference type="ARBA" id="ARBA00023242"/>
    </source>
</evidence>
<dbReference type="RefSeq" id="XP_071920307.1">
    <property type="nucleotide sequence ID" value="XM_072064206.1"/>
</dbReference>
<keyword evidence="4" id="KW-0498">Mitosis</keyword>
<evidence type="ECO:0000256" key="4">
    <source>
        <dbReference type="ARBA" id="ARBA00022776"/>
    </source>
</evidence>
<dbReference type="CDD" id="cd20404">
    <property type="entry name" value="Tudor_Agenet_AtEML-like"/>
    <property type="match status" value="1"/>
</dbReference>
<keyword evidence="7" id="KW-0131">Cell cycle</keyword>
<evidence type="ECO:0000256" key="2">
    <source>
        <dbReference type="ARBA" id="ARBA00022618"/>
    </source>
</evidence>
<keyword evidence="2" id="KW-0132">Cell division</keyword>
<reference evidence="10" key="1">
    <citation type="submission" date="2025-08" db="UniProtKB">
        <authorList>
            <consortium name="RefSeq"/>
        </authorList>
    </citation>
    <scope>IDENTIFICATION</scope>
    <source>
        <tissue evidence="10">Leaves</tissue>
    </source>
</reference>
<evidence type="ECO:0000256" key="5">
    <source>
        <dbReference type="ARBA" id="ARBA00023204"/>
    </source>
</evidence>
<dbReference type="Gene3D" id="1.25.10.10">
    <property type="entry name" value="Leucine-rich Repeat Variant"/>
    <property type="match status" value="1"/>
</dbReference>
<feature type="compositionally biased region" description="Polar residues" evidence="8">
    <location>
        <begin position="1546"/>
        <end position="1557"/>
    </location>
</feature>
<feature type="compositionally biased region" description="Basic and acidic residues" evidence="8">
    <location>
        <begin position="1262"/>
        <end position="1277"/>
    </location>
</feature>
<evidence type="ECO:0000313" key="9">
    <source>
        <dbReference type="Proteomes" id="UP001652660"/>
    </source>
</evidence>